<name>Q4SXK6_TETNG</name>
<accession>Q4SXK6</accession>
<organism evidence="1">
    <name type="scientific">Tetraodon nigroviridis</name>
    <name type="common">Spotted green pufferfish</name>
    <name type="synonym">Chelonodon nigroviridis</name>
    <dbReference type="NCBI Taxonomy" id="99883"/>
    <lineage>
        <taxon>Eukaryota</taxon>
        <taxon>Metazoa</taxon>
        <taxon>Chordata</taxon>
        <taxon>Craniata</taxon>
        <taxon>Vertebrata</taxon>
        <taxon>Euteleostomi</taxon>
        <taxon>Actinopterygii</taxon>
        <taxon>Neopterygii</taxon>
        <taxon>Teleostei</taxon>
        <taxon>Neoteleostei</taxon>
        <taxon>Acanthomorphata</taxon>
        <taxon>Eupercaria</taxon>
        <taxon>Tetraodontiformes</taxon>
        <taxon>Tetradontoidea</taxon>
        <taxon>Tetraodontidae</taxon>
        <taxon>Tetraodon</taxon>
    </lineage>
</organism>
<reference evidence="1" key="1">
    <citation type="journal article" date="2004" name="Nature">
        <title>Genome duplication in the teleost fish Tetraodon nigroviridis reveals the early vertebrate proto-karyotype.</title>
        <authorList>
            <person name="Jaillon O."/>
            <person name="Aury J.-M."/>
            <person name="Brunet F."/>
            <person name="Petit J.-L."/>
            <person name="Stange-Thomann N."/>
            <person name="Mauceli E."/>
            <person name="Bouneau L."/>
            <person name="Fischer C."/>
            <person name="Ozouf-Costaz C."/>
            <person name="Bernot A."/>
            <person name="Nicaud S."/>
            <person name="Jaffe D."/>
            <person name="Fisher S."/>
            <person name="Lutfalla G."/>
            <person name="Dossat C."/>
            <person name="Segurens B."/>
            <person name="Dasilva C."/>
            <person name="Salanoubat M."/>
            <person name="Levy M."/>
            <person name="Boudet N."/>
            <person name="Castellano S."/>
            <person name="Anthouard V."/>
            <person name="Jubin C."/>
            <person name="Castelli V."/>
            <person name="Katinka M."/>
            <person name="Vacherie B."/>
            <person name="Biemont C."/>
            <person name="Skalli Z."/>
            <person name="Cattolico L."/>
            <person name="Poulain J."/>
            <person name="De Berardinis V."/>
            <person name="Cruaud C."/>
            <person name="Duprat S."/>
            <person name="Brottier P."/>
            <person name="Coutanceau J.-P."/>
            <person name="Gouzy J."/>
            <person name="Parra G."/>
            <person name="Lardier G."/>
            <person name="Chapple C."/>
            <person name="McKernan K.J."/>
            <person name="McEwan P."/>
            <person name="Bosak S."/>
            <person name="Kellis M."/>
            <person name="Volff J.-N."/>
            <person name="Guigo R."/>
            <person name="Zody M.C."/>
            <person name="Mesirov J."/>
            <person name="Lindblad-Toh K."/>
            <person name="Birren B."/>
            <person name="Nusbaum C."/>
            <person name="Kahn D."/>
            <person name="Robinson-Rechavi M."/>
            <person name="Laudet V."/>
            <person name="Schachter V."/>
            <person name="Quetier F."/>
            <person name="Saurin W."/>
            <person name="Scarpelli C."/>
            <person name="Wincker P."/>
            <person name="Lander E.S."/>
            <person name="Weissenbach J."/>
            <person name="Roest Crollius H."/>
        </authorList>
    </citation>
    <scope>NUCLEOTIDE SEQUENCE [LARGE SCALE GENOMIC DNA]</scope>
</reference>
<comment type="caution">
    <text evidence="1">The sequence shown here is derived from an EMBL/GenBank/DDBJ whole genome shotgun (WGS) entry which is preliminary data.</text>
</comment>
<proteinExistence type="predicted"/>
<gene>
    <name evidence="1" type="ORF">GSTENG00010802001</name>
</gene>
<feature type="non-terminal residue" evidence="1">
    <location>
        <position position="1"/>
    </location>
</feature>
<dbReference type="EMBL" id="CAAE01012378">
    <property type="protein sequence ID" value="CAF94626.1"/>
    <property type="molecule type" value="Genomic_DNA"/>
</dbReference>
<sequence>AFAGAERFVDIVGFAMGNICKRKFGKLYRDGAQRLFMLVSPLANQDAEHNLLLKKKSIKKLH</sequence>
<protein>
    <submittedName>
        <fullName evidence="1">(spotted green pufferfish) hypothetical protein</fullName>
    </submittedName>
</protein>
<reference evidence="1" key="2">
    <citation type="submission" date="2004-02" db="EMBL/GenBank/DDBJ databases">
        <authorList>
            <consortium name="Genoscope"/>
            <consortium name="Whitehead Institute Centre for Genome Research"/>
        </authorList>
    </citation>
    <scope>NUCLEOTIDE SEQUENCE</scope>
</reference>
<evidence type="ECO:0000313" key="1">
    <source>
        <dbReference type="EMBL" id="CAF94626.1"/>
    </source>
</evidence>
<dbReference type="AlphaFoldDB" id="Q4SXK6"/>
<dbReference type="KEGG" id="tng:GSTEN00010802G001"/>